<dbReference type="GO" id="GO:0016787">
    <property type="term" value="F:hydrolase activity"/>
    <property type="evidence" value="ECO:0007669"/>
    <property type="project" value="UniProtKB-KW"/>
</dbReference>
<reference evidence="5" key="1">
    <citation type="submission" date="2023-03" db="EMBL/GenBank/DDBJ databases">
        <title>Massive genome expansion in bonnet fungi (Mycena s.s.) driven by repeated elements and novel gene families across ecological guilds.</title>
        <authorList>
            <consortium name="Lawrence Berkeley National Laboratory"/>
            <person name="Harder C.B."/>
            <person name="Miyauchi S."/>
            <person name="Viragh M."/>
            <person name="Kuo A."/>
            <person name="Thoen E."/>
            <person name="Andreopoulos B."/>
            <person name="Lu D."/>
            <person name="Skrede I."/>
            <person name="Drula E."/>
            <person name="Henrissat B."/>
            <person name="Morin E."/>
            <person name="Kohler A."/>
            <person name="Barry K."/>
            <person name="LaButti K."/>
            <person name="Morin E."/>
            <person name="Salamov A."/>
            <person name="Lipzen A."/>
            <person name="Mereny Z."/>
            <person name="Hegedus B."/>
            <person name="Baldrian P."/>
            <person name="Stursova M."/>
            <person name="Weitz H."/>
            <person name="Taylor A."/>
            <person name="Grigoriev I.V."/>
            <person name="Nagy L.G."/>
            <person name="Martin F."/>
            <person name="Kauserud H."/>
        </authorList>
    </citation>
    <scope>NUCLEOTIDE SEQUENCE</scope>
    <source>
        <strain evidence="5">9284</strain>
    </source>
</reference>
<accession>A0AAD7BNC1</accession>
<dbReference type="InterPro" id="IPR050309">
    <property type="entry name" value="Type-B_Carboxylest/Lipase"/>
</dbReference>
<feature type="chain" id="PRO_5041784081" description="Carboxylic ester hydrolase" evidence="3">
    <location>
        <begin position="21"/>
        <end position="543"/>
    </location>
</feature>
<comment type="similarity">
    <text evidence="1 3">Belongs to the type-B carboxylesterase/lipase family.</text>
</comment>
<feature type="signal peptide" evidence="3">
    <location>
        <begin position="1"/>
        <end position="20"/>
    </location>
</feature>
<protein>
    <recommendedName>
        <fullName evidence="3">Carboxylic ester hydrolase</fullName>
        <ecNumber evidence="3">3.1.1.-</ecNumber>
    </recommendedName>
</protein>
<evidence type="ECO:0000313" key="6">
    <source>
        <dbReference type="Proteomes" id="UP001221142"/>
    </source>
</evidence>
<dbReference type="InterPro" id="IPR019826">
    <property type="entry name" value="Carboxylesterase_B_AS"/>
</dbReference>
<dbReference type="EC" id="3.1.1.-" evidence="3"/>
<keyword evidence="6" id="KW-1185">Reference proteome</keyword>
<dbReference type="PROSITE" id="PS00122">
    <property type="entry name" value="CARBOXYLESTERASE_B_1"/>
    <property type="match status" value="1"/>
</dbReference>
<evidence type="ECO:0000313" key="5">
    <source>
        <dbReference type="EMBL" id="KAJ7625831.1"/>
    </source>
</evidence>
<dbReference type="EMBL" id="JARKIF010000012">
    <property type="protein sequence ID" value="KAJ7625831.1"/>
    <property type="molecule type" value="Genomic_DNA"/>
</dbReference>
<comment type="caution">
    <text evidence="5">The sequence shown here is derived from an EMBL/GenBank/DDBJ whole genome shotgun (WGS) entry which is preliminary data.</text>
</comment>
<dbReference type="Proteomes" id="UP001221142">
    <property type="component" value="Unassembled WGS sequence"/>
</dbReference>
<dbReference type="PANTHER" id="PTHR11559">
    <property type="entry name" value="CARBOXYLESTERASE"/>
    <property type="match status" value="1"/>
</dbReference>
<keyword evidence="3" id="KW-0732">Signal</keyword>
<organism evidence="5 6">
    <name type="scientific">Roridomyces roridus</name>
    <dbReference type="NCBI Taxonomy" id="1738132"/>
    <lineage>
        <taxon>Eukaryota</taxon>
        <taxon>Fungi</taxon>
        <taxon>Dikarya</taxon>
        <taxon>Basidiomycota</taxon>
        <taxon>Agaricomycotina</taxon>
        <taxon>Agaricomycetes</taxon>
        <taxon>Agaricomycetidae</taxon>
        <taxon>Agaricales</taxon>
        <taxon>Marasmiineae</taxon>
        <taxon>Mycenaceae</taxon>
        <taxon>Roridomyces</taxon>
    </lineage>
</organism>
<dbReference type="InterPro" id="IPR029058">
    <property type="entry name" value="AB_hydrolase_fold"/>
</dbReference>
<dbReference type="PROSITE" id="PS00941">
    <property type="entry name" value="CARBOXYLESTERASE_B_2"/>
    <property type="match status" value="1"/>
</dbReference>
<proteinExistence type="inferred from homology"/>
<evidence type="ECO:0000256" key="3">
    <source>
        <dbReference type="RuleBase" id="RU361235"/>
    </source>
</evidence>
<dbReference type="AlphaFoldDB" id="A0AAD7BNC1"/>
<gene>
    <name evidence="5" type="ORF">FB45DRAFT_72343</name>
</gene>
<dbReference type="SUPFAM" id="SSF53474">
    <property type="entry name" value="alpha/beta-Hydrolases"/>
    <property type="match status" value="1"/>
</dbReference>
<dbReference type="InterPro" id="IPR002018">
    <property type="entry name" value="CarbesteraseB"/>
</dbReference>
<evidence type="ECO:0000256" key="1">
    <source>
        <dbReference type="ARBA" id="ARBA00005964"/>
    </source>
</evidence>
<evidence type="ECO:0000259" key="4">
    <source>
        <dbReference type="Pfam" id="PF00135"/>
    </source>
</evidence>
<keyword evidence="2 3" id="KW-0378">Hydrolase</keyword>
<dbReference type="Gene3D" id="3.40.50.1820">
    <property type="entry name" value="alpha/beta hydrolase"/>
    <property type="match status" value="1"/>
</dbReference>
<name>A0AAD7BNC1_9AGAR</name>
<sequence>MPPLLLYALVLISLLHPTRAAPTVILDRAKFVGKSGSANTASFLGIPFAQPPVGDLRFRLPRPIEPYATGLLKATAFGKACPQQDIDFPVFQGLPAEVVDIIVNDILSVITPDAEDCLTINVIKPQNATATSKLPVVVWIFGGGFEFGSAASNDGTKIVERSIAMDKPAIYVSFNHRVSAFGFLASKEIRAAGVGNLGLHDQREAFRWVQKYIAAFGGDPQKVTIWGGSSGAISVSLQMLTNNGDTEGLFRAAFMQSGSPIPTGPVENGQKYYDAIVAQTGCVSSKDTLQCLRGVPYPTLKKAMNASPGIFAFESLVLAWLPRADGVFLTDSPQRLVKTGQIARIPFITGDCDDEGTLFSVSAVNISTDDEYKNYIEQIWLPGASPKDLDPLYHFYPNVAAAGSPFDTGVFDALSKQFKRISAFQGDAVFQAPRRLFQKTLDGKQDQWAFLSQRMKAVPFLGSYHFSDLRNIFFDGELTDYLINFATDLHPNGPTVPLWPKWSTAAPNLMTFHDGRVRTSITQDTYRAAGMQLLTDLTFEFPI</sequence>
<dbReference type="InterPro" id="IPR019819">
    <property type="entry name" value="Carboxylesterase_B_CS"/>
</dbReference>
<dbReference type="Pfam" id="PF00135">
    <property type="entry name" value="COesterase"/>
    <property type="match status" value="1"/>
</dbReference>
<evidence type="ECO:0000256" key="2">
    <source>
        <dbReference type="ARBA" id="ARBA00022801"/>
    </source>
</evidence>
<feature type="domain" description="Carboxylesterase type B" evidence="4">
    <location>
        <begin position="37"/>
        <end position="512"/>
    </location>
</feature>